<evidence type="ECO:0000313" key="1">
    <source>
        <dbReference type="EMBL" id="AOH56658.1"/>
    </source>
</evidence>
<accession>A0A1B3XTZ6</accession>
<dbReference type="InterPro" id="IPR019723">
    <property type="entry name" value="Uncharacterised_YfmQ"/>
</dbReference>
<evidence type="ECO:0008006" key="3">
    <source>
        <dbReference type="Google" id="ProtNLM"/>
    </source>
</evidence>
<dbReference type="KEGG" id="bmur:ABE28_020005"/>
<reference evidence="1 2" key="1">
    <citation type="submission" date="2016-08" db="EMBL/GenBank/DDBJ databases">
        <title>Complete genome sequence of Bacillus muralis G25-68, a strain with toxicity to nematodes.</title>
        <authorList>
            <person name="Zheng Z."/>
        </authorList>
    </citation>
    <scope>NUCLEOTIDE SEQUENCE [LARGE SCALE GENOMIC DNA]</scope>
    <source>
        <strain evidence="1 2">G25-68</strain>
    </source>
</reference>
<dbReference type="EMBL" id="CP017080">
    <property type="protein sequence ID" value="AOH56658.1"/>
    <property type="molecule type" value="Genomic_DNA"/>
</dbReference>
<organism evidence="1 2">
    <name type="scientific">Peribacillus muralis</name>
    <dbReference type="NCBI Taxonomy" id="264697"/>
    <lineage>
        <taxon>Bacteria</taxon>
        <taxon>Bacillati</taxon>
        <taxon>Bacillota</taxon>
        <taxon>Bacilli</taxon>
        <taxon>Bacillales</taxon>
        <taxon>Bacillaceae</taxon>
        <taxon>Peribacillus</taxon>
    </lineage>
</organism>
<proteinExistence type="predicted"/>
<gene>
    <name evidence="1" type="ORF">ABE28_020005</name>
</gene>
<dbReference type="AlphaFoldDB" id="A0A1B3XTZ6"/>
<protein>
    <recommendedName>
        <fullName evidence="3">YfmQ</fullName>
    </recommendedName>
</protein>
<name>A0A1B3XTZ6_9BACI</name>
<dbReference type="STRING" id="264697.ABE28_020005"/>
<keyword evidence="2" id="KW-1185">Reference proteome</keyword>
<dbReference type="Proteomes" id="UP000077926">
    <property type="component" value="Chromosome"/>
</dbReference>
<dbReference type="OrthoDB" id="2718899at2"/>
<dbReference type="Pfam" id="PF10787">
    <property type="entry name" value="YfmQ"/>
    <property type="match status" value="1"/>
</dbReference>
<dbReference type="RefSeq" id="WP_064462768.1">
    <property type="nucleotide sequence ID" value="NZ_CP017080.1"/>
</dbReference>
<sequence>MTTTAIIITIILSIIKLLASCLPTSTVNWILKKFELHFELDQANTSLTIQGKHLEGEDKLRVINYYNEAKFLKKKHIFPGNERLFLQPEDNGTPLVFETKQGKKDIKLHVFIYNDHIDVVKQYKKKLAAYTLSSDCLQERSMQLSSDLA</sequence>
<evidence type="ECO:0000313" key="2">
    <source>
        <dbReference type="Proteomes" id="UP000077926"/>
    </source>
</evidence>